<reference evidence="3" key="1">
    <citation type="journal article" date="2020" name="Fungal Divers.">
        <title>Resolving the Mortierellaceae phylogeny through synthesis of multi-gene phylogenetics and phylogenomics.</title>
        <authorList>
            <person name="Vandepol N."/>
            <person name="Liber J."/>
            <person name="Desiro A."/>
            <person name="Na H."/>
            <person name="Kennedy M."/>
            <person name="Barry K."/>
            <person name="Grigoriev I.V."/>
            <person name="Miller A.N."/>
            <person name="O'Donnell K."/>
            <person name="Stajich J.E."/>
            <person name="Bonito G."/>
        </authorList>
    </citation>
    <scope>NUCLEOTIDE SEQUENCE</scope>
    <source>
        <strain evidence="3">NRRL 2769</strain>
    </source>
</reference>
<evidence type="ECO:0000313" key="3">
    <source>
        <dbReference type="EMBL" id="KAG0001329.1"/>
    </source>
</evidence>
<feature type="domain" description="SMP" evidence="2">
    <location>
        <begin position="12"/>
        <end position="55"/>
    </location>
</feature>
<dbReference type="EMBL" id="JAAAID010003049">
    <property type="protein sequence ID" value="KAG0001329.1"/>
    <property type="molecule type" value="Genomic_DNA"/>
</dbReference>
<protein>
    <recommendedName>
        <fullName evidence="2">SMP domain-containing protein</fullName>
    </recommendedName>
</protein>
<name>A0A9P6SU02_9FUNG</name>
<comment type="caution">
    <text evidence="3">The sequence shown here is derived from an EMBL/GenBank/DDBJ whole genome shotgun (WGS) entry which is preliminary data.</text>
</comment>
<dbReference type="AlphaFoldDB" id="A0A9P6SU02"/>
<evidence type="ECO:0000256" key="1">
    <source>
        <dbReference type="SAM" id="MobiDB-lite"/>
    </source>
</evidence>
<evidence type="ECO:0000259" key="2">
    <source>
        <dbReference type="Pfam" id="PF04927"/>
    </source>
</evidence>
<gene>
    <name evidence="3" type="ORF">BGZ80_006198</name>
</gene>
<feature type="compositionally biased region" description="Polar residues" evidence="1">
    <location>
        <begin position="9"/>
        <end position="26"/>
    </location>
</feature>
<evidence type="ECO:0000313" key="4">
    <source>
        <dbReference type="Proteomes" id="UP000703661"/>
    </source>
</evidence>
<proteinExistence type="predicted"/>
<keyword evidence="4" id="KW-1185">Reference proteome</keyword>
<organism evidence="3 4">
    <name type="scientific">Entomortierella chlamydospora</name>
    <dbReference type="NCBI Taxonomy" id="101097"/>
    <lineage>
        <taxon>Eukaryota</taxon>
        <taxon>Fungi</taxon>
        <taxon>Fungi incertae sedis</taxon>
        <taxon>Mucoromycota</taxon>
        <taxon>Mortierellomycotina</taxon>
        <taxon>Mortierellomycetes</taxon>
        <taxon>Mortierellales</taxon>
        <taxon>Mortierellaceae</taxon>
        <taxon>Entomortierella</taxon>
    </lineage>
</organism>
<dbReference type="InterPro" id="IPR007011">
    <property type="entry name" value="LEA_SMP_dom"/>
</dbReference>
<sequence length="74" mass="7906">MPQKPGSEGSDTSKTPMTSTDASRIQSAADRNPSSKTNTEGFKERAQAAAAHNQNSQVGEFDYTAAKSINECRN</sequence>
<dbReference type="Proteomes" id="UP000703661">
    <property type="component" value="Unassembled WGS sequence"/>
</dbReference>
<dbReference type="Pfam" id="PF04927">
    <property type="entry name" value="SMP"/>
    <property type="match status" value="1"/>
</dbReference>
<accession>A0A9P6SU02</accession>
<feature type="region of interest" description="Disordered" evidence="1">
    <location>
        <begin position="1"/>
        <end position="59"/>
    </location>
</feature>